<reference evidence="1" key="1">
    <citation type="submission" date="2021-01" db="EMBL/GenBank/DDBJ databases">
        <title>Whole genome shotgun sequence of Rhizocola hellebori NBRC 109834.</title>
        <authorList>
            <person name="Komaki H."/>
            <person name="Tamura T."/>
        </authorList>
    </citation>
    <scope>NUCLEOTIDE SEQUENCE</scope>
    <source>
        <strain evidence="1">NBRC 109834</strain>
    </source>
</reference>
<dbReference type="EMBL" id="BONY01000029">
    <property type="protein sequence ID" value="GIH06654.1"/>
    <property type="molecule type" value="Genomic_DNA"/>
</dbReference>
<protein>
    <submittedName>
        <fullName evidence="1">Uncharacterized protein</fullName>
    </submittedName>
</protein>
<evidence type="ECO:0000313" key="1">
    <source>
        <dbReference type="EMBL" id="GIH06654.1"/>
    </source>
</evidence>
<evidence type="ECO:0000313" key="2">
    <source>
        <dbReference type="Proteomes" id="UP000612899"/>
    </source>
</evidence>
<comment type="caution">
    <text evidence="1">The sequence shown here is derived from an EMBL/GenBank/DDBJ whole genome shotgun (WGS) entry which is preliminary data.</text>
</comment>
<gene>
    <name evidence="1" type="ORF">Rhe02_47210</name>
</gene>
<dbReference type="Proteomes" id="UP000612899">
    <property type="component" value="Unassembled WGS sequence"/>
</dbReference>
<proteinExistence type="predicted"/>
<keyword evidence="2" id="KW-1185">Reference proteome</keyword>
<dbReference type="AlphaFoldDB" id="A0A8J3VGR9"/>
<name>A0A8J3VGR9_9ACTN</name>
<organism evidence="1 2">
    <name type="scientific">Rhizocola hellebori</name>
    <dbReference type="NCBI Taxonomy" id="1392758"/>
    <lineage>
        <taxon>Bacteria</taxon>
        <taxon>Bacillati</taxon>
        <taxon>Actinomycetota</taxon>
        <taxon>Actinomycetes</taxon>
        <taxon>Micromonosporales</taxon>
        <taxon>Micromonosporaceae</taxon>
        <taxon>Rhizocola</taxon>
    </lineage>
</organism>
<accession>A0A8J3VGR9</accession>
<sequence length="93" mass="10349">MIHNRLVDAGVTFQNLLHSVGLVRDRWCAWALHVDEQDRQLVDAYPERLSKSRSVPRLGIGIGTLPPAHRHGINTKQFGQAFLAESHGFAPLG</sequence>